<dbReference type="InterPro" id="IPR000375">
    <property type="entry name" value="Dynamin_stalk"/>
</dbReference>
<keyword evidence="2 4" id="KW-0342">GTP-binding</keyword>
<keyword evidence="8" id="KW-1185">Reference proteome</keyword>
<keyword evidence="3" id="KW-0505">Motor protein</keyword>
<organism evidence="7 8">
    <name type="scientific">Xanthoceras sorbifolium</name>
    <dbReference type="NCBI Taxonomy" id="99658"/>
    <lineage>
        <taxon>Eukaryota</taxon>
        <taxon>Viridiplantae</taxon>
        <taxon>Streptophyta</taxon>
        <taxon>Embryophyta</taxon>
        <taxon>Tracheophyta</taxon>
        <taxon>Spermatophyta</taxon>
        <taxon>Magnoliopsida</taxon>
        <taxon>eudicotyledons</taxon>
        <taxon>Gunneridae</taxon>
        <taxon>Pentapetalae</taxon>
        <taxon>rosids</taxon>
        <taxon>malvids</taxon>
        <taxon>Sapindales</taxon>
        <taxon>Sapindaceae</taxon>
        <taxon>Xanthoceroideae</taxon>
        <taxon>Xanthoceras</taxon>
    </lineage>
</organism>
<dbReference type="PROSITE" id="PS51718">
    <property type="entry name" value="G_DYNAMIN_2"/>
    <property type="match status" value="1"/>
</dbReference>
<dbReference type="EMBL" id="JAFEMO010000001">
    <property type="protein sequence ID" value="KAH7578585.1"/>
    <property type="molecule type" value="Genomic_DNA"/>
</dbReference>
<dbReference type="PANTHER" id="PTHR11566">
    <property type="entry name" value="DYNAMIN"/>
    <property type="match status" value="1"/>
</dbReference>
<dbReference type="Gene3D" id="3.40.50.300">
    <property type="entry name" value="P-loop containing nucleotide triphosphate hydrolases"/>
    <property type="match status" value="2"/>
</dbReference>
<dbReference type="InterPro" id="IPR020850">
    <property type="entry name" value="GED_dom"/>
</dbReference>
<dbReference type="PROSITE" id="PS51388">
    <property type="entry name" value="GED"/>
    <property type="match status" value="1"/>
</dbReference>
<reference evidence="7 8" key="1">
    <citation type="submission" date="2021-02" db="EMBL/GenBank/DDBJ databases">
        <title>Plant Genome Project.</title>
        <authorList>
            <person name="Zhang R.-G."/>
        </authorList>
    </citation>
    <scope>NUCLEOTIDE SEQUENCE [LARGE SCALE GENOMIC DNA]</scope>
    <source>
        <tissue evidence="7">Leaves</tissue>
    </source>
</reference>
<evidence type="ECO:0008006" key="9">
    <source>
        <dbReference type="Google" id="ProtNLM"/>
    </source>
</evidence>
<dbReference type="PROSITE" id="PS00410">
    <property type="entry name" value="G_DYNAMIN_1"/>
    <property type="match status" value="1"/>
</dbReference>
<dbReference type="InterPro" id="IPR003130">
    <property type="entry name" value="GED"/>
</dbReference>
<dbReference type="InterPro" id="IPR027417">
    <property type="entry name" value="P-loop_NTPase"/>
</dbReference>
<evidence type="ECO:0000256" key="4">
    <source>
        <dbReference type="RuleBase" id="RU003932"/>
    </source>
</evidence>
<dbReference type="InterPro" id="IPR022812">
    <property type="entry name" value="Dynamin"/>
</dbReference>
<evidence type="ECO:0000256" key="2">
    <source>
        <dbReference type="ARBA" id="ARBA00023134"/>
    </source>
</evidence>
<feature type="domain" description="GED" evidence="5">
    <location>
        <begin position="580"/>
        <end position="672"/>
    </location>
</feature>
<dbReference type="PRINTS" id="PR00195">
    <property type="entry name" value="DYNAMIN"/>
</dbReference>
<dbReference type="PANTHER" id="PTHR11566:SF224">
    <property type="entry name" value="DYNAMIN-RELATED PROTEIN 1E-LIKE"/>
    <property type="match status" value="1"/>
</dbReference>
<dbReference type="SMART" id="SM00302">
    <property type="entry name" value="GED"/>
    <property type="match status" value="1"/>
</dbReference>
<dbReference type="InterPro" id="IPR019762">
    <property type="entry name" value="Dynamin_GTPase_CS"/>
</dbReference>
<evidence type="ECO:0000256" key="1">
    <source>
        <dbReference type="ARBA" id="ARBA00022741"/>
    </source>
</evidence>
<keyword evidence="1 4" id="KW-0547">Nucleotide-binding</keyword>
<comment type="caution">
    <text evidence="7">The sequence shown here is derived from an EMBL/GenBank/DDBJ whole genome shotgun (WGS) entry which is preliminary data.</text>
</comment>
<sequence length="672" mass="75226">MATMESLIGMVNRIQRACTVLGDYGGDTALPTLWEALPSVAVVGGQSSGKSSVLESIVGRDFLPRGSGIVTRRPLVLQLHKTEPGVQEYAEFLHLPKKKFTDFSNVRKEIQDETDRVTGKSKQISPIPIHLSIYSPNVVNLTLIDLPGLTKVAVEGQPESVVQEIESMVRSYVEKSCHYSGDLILFMETRDLQGFVSVFEIYATSIPGKFSFKYFISFASVPLIMDKFLVLGLQPNCLILAITPANQDLATSDAIKLSREVDPAGDRTFGVLTKLDLMDKGTDALDILEGRAYPLQHPWVGIVNRSQADINKNVDMIAARRREREFFAMSPDYGHLAGKMGSEYLAKLLSKHLESVIRTRVPGIIVLINRSIDELEAELDHLGRPVAIDSGAQLYTILELCRAFDRIFKEHLEGGRPGGDRIYGVFDNQLPSALRKLPFDRHLSLQNVRKVVSEADGYQPHLIAPEQGYRRLIDGALNYFRGPAEASVDAVHFILKELVRRSIGETQELKRFPTLQAEIAAAANSALERFREDSKKTTMRLVDMESSYLTVDFFRKLPQDVERGGNPTASSVDRYAEGHFRRIGSNVSSYVGMVAETLRNTIPKAVVHCQVKEAKRSLLDHFYTQLGKLEGKQLAQLLDEDPMLMERRQQCAKRLELYKSARDEIDSVSWTR</sequence>
<dbReference type="InterPro" id="IPR045063">
    <property type="entry name" value="Dynamin_N"/>
</dbReference>
<proteinExistence type="inferred from homology"/>
<comment type="similarity">
    <text evidence="4">Belongs to the TRAFAC class dynamin-like GTPase superfamily. Dynamin/Fzo/YdjA family.</text>
</comment>
<feature type="domain" description="Dynamin-type G" evidence="6">
    <location>
        <begin position="34"/>
        <end position="362"/>
    </location>
</feature>
<name>A0ABQ8IPD5_9ROSI</name>
<dbReference type="Pfam" id="PF00350">
    <property type="entry name" value="Dynamin_N"/>
    <property type="match status" value="2"/>
</dbReference>
<dbReference type="SMART" id="SM00053">
    <property type="entry name" value="DYNc"/>
    <property type="match status" value="1"/>
</dbReference>
<gene>
    <name evidence="7" type="ORF">JRO89_XS01G0401800</name>
</gene>
<dbReference type="Proteomes" id="UP000827721">
    <property type="component" value="Unassembled WGS sequence"/>
</dbReference>
<evidence type="ECO:0000259" key="5">
    <source>
        <dbReference type="PROSITE" id="PS51388"/>
    </source>
</evidence>
<dbReference type="Pfam" id="PF01031">
    <property type="entry name" value="Dynamin_M"/>
    <property type="match status" value="1"/>
</dbReference>
<dbReference type="CDD" id="cd08771">
    <property type="entry name" value="DLP_1"/>
    <property type="match status" value="1"/>
</dbReference>
<protein>
    <recommendedName>
        <fullName evidence="9">Dynamin-related protein 1E</fullName>
    </recommendedName>
</protein>
<evidence type="ECO:0000313" key="8">
    <source>
        <dbReference type="Proteomes" id="UP000827721"/>
    </source>
</evidence>
<dbReference type="SUPFAM" id="SSF52540">
    <property type="entry name" value="P-loop containing nucleoside triphosphate hydrolases"/>
    <property type="match status" value="1"/>
</dbReference>
<dbReference type="Pfam" id="PF02212">
    <property type="entry name" value="GED"/>
    <property type="match status" value="1"/>
</dbReference>
<evidence type="ECO:0000256" key="3">
    <source>
        <dbReference type="ARBA" id="ARBA00023175"/>
    </source>
</evidence>
<evidence type="ECO:0000259" key="6">
    <source>
        <dbReference type="PROSITE" id="PS51718"/>
    </source>
</evidence>
<dbReference type="Gene3D" id="1.20.120.1240">
    <property type="entry name" value="Dynamin, middle domain"/>
    <property type="match status" value="1"/>
</dbReference>
<accession>A0ABQ8IPD5</accession>
<evidence type="ECO:0000313" key="7">
    <source>
        <dbReference type="EMBL" id="KAH7578585.1"/>
    </source>
</evidence>
<dbReference type="InterPro" id="IPR001401">
    <property type="entry name" value="Dynamin_GTPase"/>
</dbReference>
<dbReference type="InterPro" id="IPR030381">
    <property type="entry name" value="G_DYNAMIN_dom"/>
</dbReference>